<dbReference type="AlphaFoldDB" id="A0A0D1YFI3"/>
<dbReference type="EMBL" id="KN846952">
    <property type="protein sequence ID" value="KIV81657.1"/>
    <property type="molecule type" value="Genomic_DNA"/>
</dbReference>
<evidence type="ECO:0000313" key="1">
    <source>
        <dbReference type="EMBL" id="KIV81657.1"/>
    </source>
</evidence>
<proteinExistence type="predicted"/>
<accession>A0A0D1YFI3</accession>
<sequence>MRQLEHLEVSRHTNLHMLFEKGTKEDAVSVCKGCLNQSHMDPLRCSAPDVKDIDQYDEVGASPAMICVPSSPLGHTRVVNKPHASSGWLWLHSINSCSGLTSKSIHDHEIHLICS</sequence>
<organism evidence="1 2">
    <name type="scientific">Exophiala sideris</name>
    <dbReference type="NCBI Taxonomy" id="1016849"/>
    <lineage>
        <taxon>Eukaryota</taxon>
        <taxon>Fungi</taxon>
        <taxon>Dikarya</taxon>
        <taxon>Ascomycota</taxon>
        <taxon>Pezizomycotina</taxon>
        <taxon>Eurotiomycetes</taxon>
        <taxon>Chaetothyriomycetidae</taxon>
        <taxon>Chaetothyriales</taxon>
        <taxon>Herpotrichiellaceae</taxon>
        <taxon>Exophiala</taxon>
    </lineage>
</organism>
<protein>
    <submittedName>
        <fullName evidence="1">Uncharacterized protein</fullName>
    </submittedName>
</protein>
<dbReference type="Proteomes" id="UP000053599">
    <property type="component" value="Unassembled WGS sequence"/>
</dbReference>
<name>A0A0D1YFI3_9EURO</name>
<dbReference type="HOGENOM" id="CLU_2109039_0_0_1"/>
<reference evidence="1 2" key="1">
    <citation type="submission" date="2015-01" db="EMBL/GenBank/DDBJ databases">
        <title>The Genome Sequence of Exophiala sideris CBS121828.</title>
        <authorList>
            <consortium name="The Broad Institute Genomics Platform"/>
            <person name="Cuomo C."/>
            <person name="de Hoog S."/>
            <person name="Gorbushina A."/>
            <person name="Stielow B."/>
            <person name="Teixiera M."/>
            <person name="Abouelleil A."/>
            <person name="Chapman S.B."/>
            <person name="Priest M."/>
            <person name="Young S.K."/>
            <person name="Wortman J."/>
            <person name="Nusbaum C."/>
            <person name="Birren B."/>
        </authorList>
    </citation>
    <scope>NUCLEOTIDE SEQUENCE [LARGE SCALE GENOMIC DNA]</scope>
    <source>
        <strain evidence="1 2">CBS 121828</strain>
    </source>
</reference>
<evidence type="ECO:0000313" key="2">
    <source>
        <dbReference type="Proteomes" id="UP000053599"/>
    </source>
</evidence>
<gene>
    <name evidence="1" type="ORF">PV11_03826</name>
</gene>